<dbReference type="Pfam" id="PF00271">
    <property type="entry name" value="Helicase_C"/>
    <property type="match status" value="1"/>
</dbReference>
<dbReference type="GO" id="GO:0009378">
    <property type="term" value="F:four-way junction helicase activity"/>
    <property type="evidence" value="ECO:0007669"/>
    <property type="project" value="TreeGrafter"/>
</dbReference>
<dbReference type="InterPro" id="IPR014001">
    <property type="entry name" value="Helicase_ATP-bd"/>
</dbReference>
<dbReference type="SMART" id="SM00487">
    <property type="entry name" value="DEXDc"/>
    <property type="match status" value="1"/>
</dbReference>
<dbReference type="FunFam" id="3.40.50.300:FF:000614">
    <property type="entry name" value="ATP-dependent DNA helicase"/>
    <property type="match status" value="1"/>
</dbReference>
<dbReference type="PANTHER" id="PTHR13710">
    <property type="entry name" value="DNA HELICASE RECQ FAMILY MEMBER"/>
    <property type="match status" value="1"/>
</dbReference>
<dbReference type="GO" id="GO:0006355">
    <property type="term" value="P:regulation of DNA-templated transcription"/>
    <property type="evidence" value="ECO:0007669"/>
    <property type="project" value="InterPro"/>
</dbReference>
<reference evidence="14" key="3">
    <citation type="submission" date="2025-09" db="UniProtKB">
        <authorList>
            <consortium name="Ensembl"/>
        </authorList>
    </citation>
    <scope>IDENTIFICATION</scope>
</reference>
<gene>
    <name evidence="14" type="primary">RECQL5</name>
</gene>
<dbReference type="GO" id="GO:0016787">
    <property type="term" value="F:hydrolase activity"/>
    <property type="evidence" value="ECO:0007669"/>
    <property type="project" value="UniProtKB-KW"/>
</dbReference>
<feature type="region of interest" description="Disordered" evidence="11">
    <location>
        <begin position="603"/>
        <end position="653"/>
    </location>
</feature>
<comment type="catalytic activity">
    <reaction evidence="9 10">
        <text>Couples ATP hydrolysis with the unwinding of duplex DNA by translocating in the 3'-5' direction.</text>
        <dbReference type="EC" id="5.6.2.4"/>
    </reaction>
</comment>
<dbReference type="GO" id="GO:0005694">
    <property type="term" value="C:chromosome"/>
    <property type="evidence" value="ECO:0007669"/>
    <property type="project" value="InterPro"/>
</dbReference>
<evidence type="ECO:0000256" key="5">
    <source>
        <dbReference type="ARBA" id="ARBA00022806"/>
    </source>
</evidence>
<dbReference type="GO" id="GO:0000724">
    <property type="term" value="P:double-strand break repair via homologous recombination"/>
    <property type="evidence" value="ECO:0007669"/>
    <property type="project" value="TreeGrafter"/>
</dbReference>
<keyword evidence="15" id="KW-1185">Reference proteome</keyword>
<dbReference type="Proteomes" id="UP000472277">
    <property type="component" value="Chromosome 1"/>
</dbReference>
<dbReference type="GO" id="GO:0005737">
    <property type="term" value="C:cytoplasm"/>
    <property type="evidence" value="ECO:0007669"/>
    <property type="project" value="TreeGrafter"/>
</dbReference>
<evidence type="ECO:0000256" key="6">
    <source>
        <dbReference type="ARBA" id="ARBA00022840"/>
    </source>
</evidence>
<evidence type="ECO:0000256" key="4">
    <source>
        <dbReference type="ARBA" id="ARBA00022801"/>
    </source>
</evidence>
<dbReference type="InterPro" id="IPR011545">
    <property type="entry name" value="DEAD/DEAH_box_helicase_dom"/>
</dbReference>
<dbReference type="EC" id="5.6.2.4" evidence="10"/>
<keyword evidence="6 10" id="KW-0067">ATP-binding</keyword>
<dbReference type="GO" id="GO:0005524">
    <property type="term" value="F:ATP binding"/>
    <property type="evidence" value="ECO:0007669"/>
    <property type="project" value="UniProtKB-KW"/>
</dbReference>
<dbReference type="CDD" id="cd18794">
    <property type="entry name" value="SF2_C_RecQ"/>
    <property type="match status" value="1"/>
</dbReference>
<keyword evidence="5 10" id="KW-0347">Helicase</keyword>
<name>A0A673Z7J6_SALTR</name>
<comment type="similarity">
    <text evidence="2 10">Belongs to the helicase family. RecQ subfamily.</text>
</comment>
<dbReference type="InterPro" id="IPR004589">
    <property type="entry name" value="DNA_helicase_ATP-dep_RecQ"/>
</dbReference>
<dbReference type="GeneTree" id="ENSGT00940000157800"/>
<evidence type="ECO:0000256" key="11">
    <source>
        <dbReference type="SAM" id="MobiDB-lite"/>
    </source>
</evidence>
<dbReference type="GO" id="GO:0003676">
    <property type="term" value="F:nucleic acid binding"/>
    <property type="evidence" value="ECO:0007669"/>
    <property type="project" value="InterPro"/>
</dbReference>
<dbReference type="Pfam" id="PF16124">
    <property type="entry name" value="RecQ_Zn_bind"/>
    <property type="match status" value="1"/>
</dbReference>
<evidence type="ECO:0000313" key="15">
    <source>
        <dbReference type="Proteomes" id="UP000472277"/>
    </source>
</evidence>
<comment type="catalytic activity">
    <reaction evidence="10">
        <text>ATP + H2O = ADP + phosphate + H(+)</text>
        <dbReference type="Rhea" id="RHEA:13065"/>
        <dbReference type="ChEBI" id="CHEBI:15377"/>
        <dbReference type="ChEBI" id="CHEBI:15378"/>
        <dbReference type="ChEBI" id="CHEBI:30616"/>
        <dbReference type="ChEBI" id="CHEBI:43474"/>
        <dbReference type="ChEBI" id="CHEBI:456216"/>
    </reaction>
</comment>
<dbReference type="Ensembl" id="ENSSTUT00000044476.1">
    <property type="protein sequence ID" value="ENSSTUP00000042585.1"/>
    <property type="gene ID" value="ENSSTUG00000017941.1"/>
</dbReference>
<dbReference type="GO" id="GO:0005634">
    <property type="term" value="C:nucleus"/>
    <property type="evidence" value="ECO:0007669"/>
    <property type="project" value="UniProtKB-SubCell"/>
</dbReference>
<dbReference type="SMART" id="SM00490">
    <property type="entry name" value="HELICc"/>
    <property type="match status" value="1"/>
</dbReference>
<dbReference type="Pfam" id="PF08236">
    <property type="entry name" value="SRI"/>
    <property type="match status" value="1"/>
</dbReference>
<dbReference type="GO" id="GO:0043138">
    <property type="term" value="F:3'-5' DNA helicase activity"/>
    <property type="evidence" value="ECO:0007669"/>
    <property type="project" value="UniProtKB-EC"/>
</dbReference>
<keyword evidence="3 10" id="KW-0547">Nucleotide-binding</keyword>
<evidence type="ECO:0000256" key="9">
    <source>
        <dbReference type="ARBA" id="ARBA00034617"/>
    </source>
</evidence>
<keyword evidence="7" id="KW-0413">Isomerase</keyword>
<evidence type="ECO:0000256" key="2">
    <source>
        <dbReference type="ARBA" id="ARBA00005446"/>
    </source>
</evidence>
<accession>A0A673Z7J6</accession>
<feature type="region of interest" description="Disordered" evidence="11">
    <location>
        <begin position="832"/>
        <end position="851"/>
    </location>
</feature>
<proteinExistence type="inferred from homology"/>
<dbReference type="PROSITE" id="PS51192">
    <property type="entry name" value="HELICASE_ATP_BIND_1"/>
    <property type="match status" value="1"/>
</dbReference>
<keyword evidence="4 10" id="KW-0378">Hydrolase</keyword>
<dbReference type="Gene3D" id="3.40.50.300">
    <property type="entry name" value="P-loop containing nucleotide triphosphate hydrolases"/>
    <property type="match status" value="2"/>
</dbReference>
<dbReference type="Gene3D" id="6.10.250.2460">
    <property type="match status" value="1"/>
</dbReference>
<reference evidence="14" key="2">
    <citation type="submission" date="2025-08" db="UniProtKB">
        <authorList>
            <consortium name="Ensembl"/>
        </authorList>
    </citation>
    <scope>IDENTIFICATION</scope>
</reference>
<dbReference type="InterPro" id="IPR013257">
    <property type="entry name" value="SRI"/>
</dbReference>
<dbReference type="PROSITE" id="PS51194">
    <property type="entry name" value="HELICASE_CTER"/>
    <property type="match status" value="1"/>
</dbReference>
<feature type="domain" description="Helicase C-terminal" evidence="13">
    <location>
        <begin position="232"/>
        <end position="381"/>
    </location>
</feature>
<feature type="compositionally biased region" description="Basic and acidic residues" evidence="11">
    <location>
        <begin position="631"/>
        <end position="642"/>
    </location>
</feature>
<dbReference type="Gene3D" id="6.10.250.3140">
    <property type="match status" value="1"/>
</dbReference>
<sequence>VCCQALKTHFGFDKFRSQKQEDVVKAVVKGEDHNRHIGLTITYLGMRAGKSLCYQLPAVLAKGITLVISPLIDQVDHLRDLNIPTCSINSKLPAGERRLILADLESESPRLKLLYITPEMVASPAFQPCLTGLLSRSLLSYLAVDEAHCVSQWGHDFRPDYLKLGSLRARLPGVPCVALTATATQKVQEDIAKSMRLLSPLSFATPVFRSNLHYEVVYRELLEDPYKHLHAFIREALTLGEGPKGQGCGIVYCRTREGCETVAYQLTKLGVLAKPYHAGLKTGDRTEAQTDWMQGKVLVIVATISFGMGVDKSNVRFVAHWNLAKSLASYYQESGRAGRDGLPSSCRTYYSPKDREQLNFLIPNDCVASLQAKRGSEKDQDKASITDFEAMVAFCEQEGCRHATISKFFGDQKPDCAGACDYCRDPKAVQAQLEKGATLCTKTGAARSTQPRGPFGFDRDLYAGGRKGYGFERSEMQRSSSLEASLTLLVETDWHPDDICPLREASRPNIPRLTVKALEHCVALLQEALNNHQVAADTHSSDTLSLTVDIEHEVFKITKSSNLYKAAVLKRVTSFLLCLPGLRGSSNPFQTASELLRASNCEGSTTGPGANRGTGSGGPDCLAGSGESAGEEERGKRKETKTGDTAPTISSSIRAKARAVSAFLNSPTKTGGKALSKKQKLAEAAKNSRNIIHNVMMTSLLTSTTTCSLCACQLCEDSEEREALPPAKRSCPLQDSRKKVTFNPKVQETVLEPGSTSKAPKPVSLKEVADIVVRCLDPFYTQGKFATKELFKSFAHYLSHLLAEGRSKGRVKMQAKNLIKKFFSGVTRCESEADWKHPTGPHSTETSEAGL</sequence>
<evidence type="ECO:0000256" key="1">
    <source>
        <dbReference type="ARBA" id="ARBA00004123"/>
    </source>
</evidence>
<evidence type="ECO:0000259" key="13">
    <source>
        <dbReference type="PROSITE" id="PS51194"/>
    </source>
</evidence>
<dbReference type="InterPro" id="IPR027417">
    <property type="entry name" value="P-loop_NTPase"/>
</dbReference>
<evidence type="ECO:0000256" key="7">
    <source>
        <dbReference type="ARBA" id="ARBA00023235"/>
    </source>
</evidence>
<evidence type="ECO:0000256" key="8">
    <source>
        <dbReference type="ARBA" id="ARBA00023242"/>
    </source>
</evidence>
<dbReference type="Pfam" id="PF00270">
    <property type="entry name" value="DEAD"/>
    <property type="match status" value="1"/>
</dbReference>
<dbReference type="NCBIfam" id="TIGR00614">
    <property type="entry name" value="recQ_fam"/>
    <property type="match status" value="1"/>
</dbReference>
<keyword evidence="8 10" id="KW-0539">Nucleus</keyword>
<dbReference type="InterPro" id="IPR032284">
    <property type="entry name" value="RecQ_Zn-bd"/>
</dbReference>
<reference evidence="14" key="1">
    <citation type="submission" date="2021-04" db="EMBL/GenBank/DDBJ databases">
        <authorList>
            <consortium name="Wellcome Sanger Institute Data Sharing"/>
        </authorList>
    </citation>
    <scope>NUCLEOTIDE SEQUENCE [LARGE SCALE GENOMIC DNA]</scope>
</reference>
<dbReference type="SUPFAM" id="SSF52540">
    <property type="entry name" value="P-loop containing nucleoside triphosphate hydrolases"/>
    <property type="match status" value="1"/>
</dbReference>
<feature type="domain" description="Helicase ATP-binding" evidence="12">
    <location>
        <begin position="46"/>
        <end position="201"/>
    </location>
</feature>
<dbReference type="PANTHER" id="PTHR13710:SF152">
    <property type="entry name" value="ATP-DEPENDENT DNA HELICASE Q5"/>
    <property type="match status" value="1"/>
</dbReference>
<evidence type="ECO:0000256" key="10">
    <source>
        <dbReference type="RuleBase" id="RU364117"/>
    </source>
</evidence>
<feature type="compositionally biased region" description="Polar residues" evidence="11">
    <location>
        <begin position="841"/>
        <end position="851"/>
    </location>
</feature>
<comment type="subcellular location">
    <subcellularLocation>
        <location evidence="1 10">Nucleus</location>
    </subcellularLocation>
</comment>
<evidence type="ECO:0000256" key="3">
    <source>
        <dbReference type="ARBA" id="ARBA00022741"/>
    </source>
</evidence>
<protein>
    <recommendedName>
        <fullName evidence="10">ATP-dependent DNA helicase</fullName>
        <ecNumber evidence="10">5.6.2.4</ecNumber>
    </recommendedName>
</protein>
<dbReference type="AlphaFoldDB" id="A0A673Z7J6"/>
<organism evidence="14 15">
    <name type="scientific">Salmo trutta</name>
    <name type="common">Brown trout</name>
    <dbReference type="NCBI Taxonomy" id="8032"/>
    <lineage>
        <taxon>Eukaryota</taxon>
        <taxon>Metazoa</taxon>
        <taxon>Chordata</taxon>
        <taxon>Craniata</taxon>
        <taxon>Vertebrata</taxon>
        <taxon>Euteleostomi</taxon>
        <taxon>Actinopterygii</taxon>
        <taxon>Neopterygii</taxon>
        <taxon>Teleostei</taxon>
        <taxon>Protacanthopterygii</taxon>
        <taxon>Salmoniformes</taxon>
        <taxon>Salmonidae</taxon>
        <taxon>Salmoninae</taxon>
        <taxon>Salmo</taxon>
    </lineage>
</organism>
<evidence type="ECO:0000313" key="14">
    <source>
        <dbReference type="Ensembl" id="ENSSTUP00000042585.1"/>
    </source>
</evidence>
<dbReference type="InterPro" id="IPR001650">
    <property type="entry name" value="Helicase_C-like"/>
</dbReference>
<evidence type="ECO:0000259" key="12">
    <source>
        <dbReference type="PROSITE" id="PS51192"/>
    </source>
</evidence>